<evidence type="ECO:0000313" key="11">
    <source>
        <dbReference type="Proteomes" id="UP001251528"/>
    </source>
</evidence>
<dbReference type="EC" id="3.1.1.-" evidence="8"/>
<accession>A0AAJ0CPP6</accession>
<gene>
    <name evidence="10" type="ORF">QQS21_006923</name>
</gene>
<feature type="domain" description="Carboxylesterase type B" evidence="9">
    <location>
        <begin position="32"/>
        <end position="514"/>
    </location>
</feature>
<evidence type="ECO:0000256" key="6">
    <source>
        <dbReference type="ARBA" id="ARBA00023098"/>
    </source>
</evidence>
<dbReference type="InterPro" id="IPR029058">
    <property type="entry name" value="AB_hydrolase_fold"/>
</dbReference>
<dbReference type="Proteomes" id="UP001251528">
    <property type="component" value="Unassembled WGS sequence"/>
</dbReference>
<evidence type="ECO:0000256" key="2">
    <source>
        <dbReference type="ARBA" id="ARBA00005964"/>
    </source>
</evidence>
<dbReference type="GO" id="GO:0005576">
    <property type="term" value="C:extracellular region"/>
    <property type="evidence" value="ECO:0007669"/>
    <property type="project" value="UniProtKB-SubCell"/>
</dbReference>
<dbReference type="Gene3D" id="3.40.50.1820">
    <property type="entry name" value="alpha/beta hydrolase"/>
    <property type="match status" value="1"/>
</dbReference>
<dbReference type="GO" id="GO:0016787">
    <property type="term" value="F:hydrolase activity"/>
    <property type="evidence" value="ECO:0007669"/>
    <property type="project" value="UniProtKB-KW"/>
</dbReference>
<keyword evidence="3" id="KW-0964">Secreted</keyword>
<dbReference type="EMBL" id="JASWJB010000134">
    <property type="protein sequence ID" value="KAK2595387.1"/>
    <property type="molecule type" value="Genomic_DNA"/>
</dbReference>
<keyword evidence="7" id="KW-0325">Glycoprotein</keyword>
<dbReference type="InterPro" id="IPR019826">
    <property type="entry name" value="Carboxylesterase_B_AS"/>
</dbReference>
<dbReference type="FunFam" id="3.40.50.1820:FF:000213">
    <property type="entry name" value="Carboxylic ester hydrolase"/>
    <property type="match status" value="1"/>
</dbReference>
<evidence type="ECO:0000256" key="4">
    <source>
        <dbReference type="ARBA" id="ARBA00022729"/>
    </source>
</evidence>
<dbReference type="PANTHER" id="PTHR11559">
    <property type="entry name" value="CARBOXYLESTERASE"/>
    <property type="match status" value="1"/>
</dbReference>
<evidence type="ECO:0000256" key="1">
    <source>
        <dbReference type="ARBA" id="ARBA00004613"/>
    </source>
</evidence>
<evidence type="ECO:0000256" key="7">
    <source>
        <dbReference type="ARBA" id="ARBA00023180"/>
    </source>
</evidence>
<dbReference type="GO" id="GO:0006629">
    <property type="term" value="P:lipid metabolic process"/>
    <property type="evidence" value="ECO:0007669"/>
    <property type="project" value="UniProtKB-KW"/>
</dbReference>
<evidence type="ECO:0000256" key="8">
    <source>
        <dbReference type="RuleBase" id="RU361235"/>
    </source>
</evidence>
<feature type="chain" id="PRO_5042315628" description="Carboxylic ester hydrolase" evidence="8">
    <location>
        <begin position="22"/>
        <end position="534"/>
    </location>
</feature>
<keyword evidence="4 8" id="KW-0732">Signal</keyword>
<proteinExistence type="inferred from homology"/>
<evidence type="ECO:0000259" key="9">
    <source>
        <dbReference type="Pfam" id="PF00135"/>
    </source>
</evidence>
<feature type="signal peptide" evidence="8">
    <location>
        <begin position="1"/>
        <end position="21"/>
    </location>
</feature>
<name>A0AAJ0CPP6_9HYPO</name>
<organism evidence="10 11">
    <name type="scientific">Conoideocrella luteorostrata</name>
    <dbReference type="NCBI Taxonomy" id="1105319"/>
    <lineage>
        <taxon>Eukaryota</taxon>
        <taxon>Fungi</taxon>
        <taxon>Dikarya</taxon>
        <taxon>Ascomycota</taxon>
        <taxon>Pezizomycotina</taxon>
        <taxon>Sordariomycetes</taxon>
        <taxon>Hypocreomycetidae</taxon>
        <taxon>Hypocreales</taxon>
        <taxon>Clavicipitaceae</taxon>
        <taxon>Conoideocrella</taxon>
    </lineage>
</organism>
<keyword evidence="6" id="KW-0443">Lipid metabolism</keyword>
<keyword evidence="5 8" id="KW-0378">Hydrolase</keyword>
<dbReference type="InterPro" id="IPR002018">
    <property type="entry name" value="CarbesteraseB"/>
</dbReference>
<dbReference type="SUPFAM" id="SSF53474">
    <property type="entry name" value="alpha/beta-Hydrolases"/>
    <property type="match status" value="1"/>
</dbReference>
<evidence type="ECO:0000313" key="10">
    <source>
        <dbReference type="EMBL" id="KAK2595387.1"/>
    </source>
</evidence>
<comment type="subcellular location">
    <subcellularLocation>
        <location evidence="1">Secreted</location>
    </subcellularLocation>
</comment>
<keyword evidence="11" id="KW-1185">Reference proteome</keyword>
<evidence type="ECO:0000256" key="5">
    <source>
        <dbReference type="ARBA" id="ARBA00022801"/>
    </source>
</evidence>
<evidence type="ECO:0000256" key="3">
    <source>
        <dbReference type="ARBA" id="ARBA00022525"/>
    </source>
</evidence>
<protein>
    <recommendedName>
        <fullName evidence="8">Carboxylic ester hydrolase</fullName>
        <ecNumber evidence="8">3.1.1.-</ecNumber>
    </recommendedName>
</protein>
<dbReference type="AlphaFoldDB" id="A0AAJ0CPP6"/>
<dbReference type="PROSITE" id="PS00122">
    <property type="entry name" value="CARBOXYLESTERASE_B_1"/>
    <property type="match status" value="1"/>
</dbReference>
<reference evidence="10" key="1">
    <citation type="submission" date="2023-06" db="EMBL/GenBank/DDBJ databases">
        <title>Conoideocrella luteorostrata (Hypocreales: Clavicipitaceae), a potential biocontrol fungus for elongate hemlock scale in United States Christmas tree production areas.</title>
        <authorList>
            <person name="Barrett H."/>
            <person name="Lovett B."/>
            <person name="Macias A.M."/>
            <person name="Stajich J.E."/>
            <person name="Kasson M.T."/>
        </authorList>
    </citation>
    <scope>NUCLEOTIDE SEQUENCE</scope>
    <source>
        <strain evidence="10">ARSEF 14590</strain>
    </source>
</reference>
<sequence length="534" mass="56726">MRRNILTRAAILTSLLEAATAAPTCNDTATATVVLPAGIVIGSMNDGVEYFRGIPYAQPPTGSMRLKPPVRLESFGSEPVQATGVGPACRQMTAIDITPLLLNVLALPDVKQTLFFGTTLGDEIEDCLTVSVMRPQGTAADAKLPVLFWIYGGGFETGSPQMYNGSVLIPKSVAQGKPLILVAVNYRLGALGFLGGREVLADGAANLGLLDQHMGLEWVADNIGAFGGDPDAVTIWGESAGSISVFDQLALFDGNNTYKGRPLFRGAIMDSGSITPTEPVDGVKAQGVFDKVVEAAGCATAANSAKLECLRGVDYHTFVNASNSVPSHLGYNSLALSYAPRPDGRILTASPEVLAQTGKYATVPIIVGNQENEGTVFALFQSNITTEEALVSYLHDVFFHNATRGEIAGLVATYPKNPYSPAGVGASNATYPEFGRLAAILGDWGFIFIARLLLATLPATVPAWSYQATYASGTPILGTYHGTDLPHLFYKTDDVSTAIQELYVSFVDSLDPNNYANSTTSGYLTFWPSWQERK</sequence>
<dbReference type="Pfam" id="PF00135">
    <property type="entry name" value="COesterase"/>
    <property type="match status" value="1"/>
</dbReference>
<comment type="similarity">
    <text evidence="2 8">Belongs to the type-B carboxylesterase/lipase family.</text>
</comment>
<dbReference type="InterPro" id="IPR050309">
    <property type="entry name" value="Type-B_Carboxylest/Lipase"/>
</dbReference>
<comment type="caution">
    <text evidence="10">The sequence shown here is derived from an EMBL/GenBank/DDBJ whole genome shotgun (WGS) entry which is preliminary data.</text>
</comment>